<feature type="binding site" evidence="4">
    <location>
        <position position="309"/>
    </location>
    <ligand>
        <name>2-oxoglutarate</name>
        <dbReference type="ChEBI" id="CHEBI:16810"/>
    </ligand>
</feature>
<dbReference type="PANTHER" id="PTHR31573:SF1">
    <property type="entry name" value="DNA OXIDATIVE DEMETHYLASE ALKBH2"/>
    <property type="match status" value="1"/>
</dbReference>
<dbReference type="GO" id="GO:0051747">
    <property type="term" value="F:cytosine C-5 DNA demethylase activity"/>
    <property type="evidence" value="ECO:0007669"/>
    <property type="project" value="TreeGrafter"/>
</dbReference>
<evidence type="ECO:0000259" key="6">
    <source>
        <dbReference type="PROSITE" id="PS50199"/>
    </source>
</evidence>
<feature type="binding site" evidence="4">
    <location>
        <begin position="145"/>
        <end position="147"/>
    </location>
    <ligand>
        <name>substrate</name>
    </ligand>
</feature>
<dbReference type="Gene3D" id="2.30.30.380">
    <property type="entry name" value="Zn-finger domain of Sec23/24"/>
    <property type="match status" value="1"/>
</dbReference>
<dbReference type="InterPro" id="IPR037151">
    <property type="entry name" value="AlkB-like_sf"/>
</dbReference>
<dbReference type="InterPro" id="IPR001876">
    <property type="entry name" value="Znf_RanBP2"/>
</dbReference>
<sequence length="312" mass="35454">MFRLFGTLYVATTAAVALRPTNIFKGRHHMSQKRQQTLIKSFNVSRQSPPTQWECSACTFLNDVALNSCEMCDATSSRKKAKKEKQTHPFAEELNKKLQGDLFYLTDDAASWVIHKRKFKLPPSSNDFDSAWSSHPSSYHKLKVFGREVSENRYSQHWSSKHGEGYSYSGTRSVALCYKDGEIPGARAVEELTSCCNELTAGAGGGGERYNACLQNWYEQQHTIGLHADDERQMDPEMPIFSLSWGGTRRFLLRPKEKPTGEGVREFFLESGSLLVMGGTCQKTHKHEVPKFRKTKDPPTSRRINWTVRAFL</sequence>
<evidence type="ECO:0000256" key="3">
    <source>
        <dbReference type="ARBA" id="ARBA00022833"/>
    </source>
</evidence>
<feature type="binding site" evidence="4">
    <location>
        <position position="307"/>
    </location>
    <ligand>
        <name>2-oxoglutarate</name>
        <dbReference type="ChEBI" id="CHEBI:16810"/>
    </ligand>
</feature>
<feature type="binding site" evidence="4">
    <location>
        <position position="303"/>
    </location>
    <ligand>
        <name>2-oxoglutarate</name>
        <dbReference type="ChEBI" id="CHEBI:16810"/>
    </ligand>
</feature>
<evidence type="ECO:0000256" key="4">
    <source>
        <dbReference type="PIRSR" id="PIRSR632852-1"/>
    </source>
</evidence>
<evidence type="ECO:0000256" key="2">
    <source>
        <dbReference type="ARBA" id="ARBA00022771"/>
    </source>
</evidence>
<organism evidence="8 9">
    <name type="scientific">Triparma retinervis</name>
    <dbReference type="NCBI Taxonomy" id="2557542"/>
    <lineage>
        <taxon>Eukaryota</taxon>
        <taxon>Sar</taxon>
        <taxon>Stramenopiles</taxon>
        <taxon>Ochrophyta</taxon>
        <taxon>Bolidophyceae</taxon>
        <taxon>Parmales</taxon>
        <taxon>Triparmaceae</taxon>
        <taxon>Triparma</taxon>
    </lineage>
</organism>
<dbReference type="SUPFAM" id="SSF90209">
    <property type="entry name" value="Ran binding protein zinc finger-like"/>
    <property type="match status" value="1"/>
</dbReference>
<feature type="binding site" evidence="4">
    <location>
        <position position="227"/>
    </location>
    <ligand>
        <name>2-oxoglutarate</name>
        <dbReference type="ChEBI" id="CHEBI:16810"/>
    </ligand>
</feature>
<evidence type="ECO:0000313" key="9">
    <source>
        <dbReference type="Proteomes" id="UP001165082"/>
    </source>
</evidence>
<dbReference type="InterPro" id="IPR036443">
    <property type="entry name" value="Znf_RanBP2_sf"/>
</dbReference>
<feature type="domain" description="Fe2OG dioxygenase" evidence="7">
    <location>
        <begin position="209"/>
        <end position="312"/>
    </location>
</feature>
<feature type="binding site" evidence="4">
    <location>
        <position position="218"/>
    </location>
    <ligand>
        <name>2-oxoglutarate</name>
        <dbReference type="ChEBI" id="CHEBI:16810"/>
    </ligand>
</feature>
<dbReference type="Proteomes" id="UP001165082">
    <property type="component" value="Unassembled WGS sequence"/>
</dbReference>
<reference evidence="8" key="1">
    <citation type="submission" date="2022-07" db="EMBL/GenBank/DDBJ databases">
        <title>Genome analysis of Parmales, a sister group of diatoms, reveals the evolutionary specialization of diatoms from phago-mixotrophs to photoautotrophs.</title>
        <authorList>
            <person name="Ban H."/>
            <person name="Sato S."/>
            <person name="Yoshikawa S."/>
            <person name="Kazumasa Y."/>
            <person name="Nakamura Y."/>
            <person name="Ichinomiya M."/>
            <person name="Saitoh K."/>
            <person name="Sato N."/>
            <person name="Blanc-Mathieu R."/>
            <person name="Endo H."/>
            <person name="Kuwata A."/>
            <person name="Ogata H."/>
        </authorList>
    </citation>
    <scope>NUCLEOTIDE SEQUENCE</scope>
</reference>
<dbReference type="InterPro" id="IPR027450">
    <property type="entry name" value="AlkB-like"/>
</dbReference>
<dbReference type="SUPFAM" id="SSF51197">
    <property type="entry name" value="Clavaminate synthase-like"/>
    <property type="match status" value="1"/>
</dbReference>
<dbReference type="SMART" id="SM00547">
    <property type="entry name" value="ZnF_RBZ"/>
    <property type="match status" value="1"/>
</dbReference>
<dbReference type="GO" id="GO:0006307">
    <property type="term" value="P:DNA alkylation repair"/>
    <property type="evidence" value="ECO:0007669"/>
    <property type="project" value="TreeGrafter"/>
</dbReference>
<evidence type="ECO:0000259" key="7">
    <source>
        <dbReference type="PROSITE" id="PS51471"/>
    </source>
</evidence>
<evidence type="ECO:0008006" key="10">
    <source>
        <dbReference type="Google" id="ProtNLM"/>
    </source>
</evidence>
<feature type="domain" description="RanBP2-type" evidence="6">
    <location>
        <begin position="46"/>
        <end position="78"/>
    </location>
</feature>
<comment type="caution">
    <text evidence="8">The sequence shown here is derived from an EMBL/GenBank/DDBJ whole genome shotgun (WGS) entry which is preliminary data.</text>
</comment>
<feature type="binding site" evidence="4">
    <location>
        <position position="287"/>
    </location>
    <ligand>
        <name>2-oxoglutarate</name>
        <dbReference type="ChEBI" id="CHEBI:16810"/>
    </ligand>
</feature>
<dbReference type="InterPro" id="IPR005123">
    <property type="entry name" value="Oxoglu/Fe-dep_dioxygenase_dom"/>
</dbReference>
<keyword evidence="1" id="KW-0479">Metal-binding</keyword>
<feature type="binding site" evidence="4">
    <location>
        <position position="216"/>
    </location>
    <ligand>
        <name>2-oxoglutarate</name>
        <dbReference type="ChEBI" id="CHEBI:16810"/>
    </ligand>
</feature>
<dbReference type="GO" id="GO:0008270">
    <property type="term" value="F:zinc ion binding"/>
    <property type="evidence" value="ECO:0007669"/>
    <property type="project" value="UniProtKB-KW"/>
</dbReference>
<keyword evidence="3" id="KW-0862">Zinc</keyword>
<dbReference type="EMBL" id="BRXZ01007966">
    <property type="protein sequence ID" value="GMI37212.1"/>
    <property type="molecule type" value="Genomic_DNA"/>
</dbReference>
<evidence type="ECO:0000313" key="8">
    <source>
        <dbReference type="EMBL" id="GMI37212.1"/>
    </source>
</evidence>
<dbReference type="Gene3D" id="2.60.120.590">
    <property type="entry name" value="Alpha-ketoglutarate-dependent dioxygenase AlkB-like"/>
    <property type="match status" value="1"/>
</dbReference>
<dbReference type="Pfam" id="PF13532">
    <property type="entry name" value="2OG-FeII_Oxy_2"/>
    <property type="match status" value="1"/>
</dbReference>
<protein>
    <recommendedName>
        <fullName evidence="10">Fe2OG dioxygenase domain-containing protein</fullName>
    </recommendedName>
</protein>
<feature type="binding site" evidence="4">
    <location>
        <position position="230"/>
    </location>
    <ligand>
        <name>substrate</name>
    </ligand>
</feature>
<dbReference type="OrthoDB" id="545910at2759"/>
<dbReference type="GO" id="GO:0008198">
    <property type="term" value="F:ferrous iron binding"/>
    <property type="evidence" value="ECO:0007669"/>
    <property type="project" value="TreeGrafter"/>
</dbReference>
<dbReference type="InterPro" id="IPR032852">
    <property type="entry name" value="ALKBH2"/>
</dbReference>
<gene>
    <name evidence="8" type="ORF">TrRE_jg6189</name>
</gene>
<dbReference type="PROSITE" id="PS50199">
    <property type="entry name" value="ZF_RANBP2_2"/>
    <property type="match status" value="1"/>
</dbReference>
<proteinExistence type="predicted"/>
<dbReference type="PANTHER" id="PTHR31573">
    <property type="entry name" value="ALPHA-KETOGLUTARATE-DEPENDENT DIOXYGENASE ALKB HOMOLOG 2"/>
    <property type="match status" value="1"/>
</dbReference>
<dbReference type="GO" id="GO:0035516">
    <property type="term" value="F:broad specificity oxidative DNA demethylase activity"/>
    <property type="evidence" value="ECO:0007669"/>
    <property type="project" value="TreeGrafter"/>
</dbReference>
<name>A0A9W7G8K0_9STRA</name>
<accession>A0A9W7G8K0</accession>
<keyword evidence="9" id="KW-1185">Reference proteome</keyword>
<dbReference type="PROSITE" id="PS51471">
    <property type="entry name" value="FE2OG_OXY"/>
    <property type="match status" value="1"/>
</dbReference>
<dbReference type="PROSITE" id="PS01358">
    <property type="entry name" value="ZF_RANBP2_1"/>
    <property type="match status" value="1"/>
</dbReference>
<feature type="binding site" evidence="4">
    <location>
        <begin position="166"/>
        <end position="168"/>
    </location>
    <ligand>
        <name>substrate</name>
    </ligand>
</feature>
<dbReference type="AlphaFoldDB" id="A0A9W7G8K0"/>
<evidence type="ECO:0000256" key="1">
    <source>
        <dbReference type="ARBA" id="ARBA00022723"/>
    </source>
</evidence>
<keyword evidence="2 5" id="KW-0863">Zinc-finger</keyword>
<evidence type="ECO:0000256" key="5">
    <source>
        <dbReference type="PROSITE-ProRule" id="PRU00322"/>
    </source>
</evidence>